<proteinExistence type="predicted"/>
<keyword evidence="1" id="KW-0456">Lyase</keyword>
<protein>
    <submittedName>
        <fullName evidence="3">Amidohydrolase</fullName>
    </submittedName>
</protein>
<dbReference type="InterPro" id="IPR032466">
    <property type="entry name" value="Metal_Hydrolase"/>
</dbReference>
<organism evidence="3 4">
    <name type="scientific">Brevibacillus nitrificans</name>
    <dbReference type="NCBI Taxonomy" id="651560"/>
    <lineage>
        <taxon>Bacteria</taxon>
        <taxon>Bacillati</taxon>
        <taxon>Bacillota</taxon>
        <taxon>Bacilli</taxon>
        <taxon>Bacillales</taxon>
        <taxon>Paenibacillaceae</taxon>
        <taxon>Brevibacillus</taxon>
    </lineage>
</organism>
<accession>A0A3M8CZ32</accession>
<dbReference type="InterPro" id="IPR032465">
    <property type="entry name" value="ACMSD"/>
</dbReference>
<keyword evidence="3" id="KW-0378">Hydrolase</keyword>
<evidence type="ECO:0000259" key="2">
    <source>
        <dbReference type="Pfam" id="PF04909"/>
    </source>
</evidence>
<sequence length="414" mass="47626">MAKYTSPFREGIAMKIDLSLEKNFLDNAEKQALARGLYDIPIVDADCHYMGTPMNVIAEYVEEPYRSRLRVHSNGSKHIYVDLGDRTMAGRMKSIPLFVRSKLPEGEIMPKEIYPLLQSSQKMAIDYNIVFPTDLLTLGVHPDSEIEVAIAYGFARWMTEEILPQNDAIKTMLYLPFSNPDACVKIVKEFGGKKGVVGFLVTSLRYQPAHHNSYMPLYKLLEDLGQPLAFHTVSHWMERPFQQLNRFLSAHALGFPLYNMIQATNLIINGIPERFPDLKFIFIEAGVSWIPFLMMRLDTDYLYRQSDAPFLTKKPSEYMKNFYFTSQPLEYTDNMGMMKEIFNMFDAENQLLYASDYPHQDFDTPASIYDIPFLSETAKRKILGENALKFFNITNPVLHAKIRREEALAAAARK</sequence>
<reference evidence="3 4" key="1">
    <citation type="submission" date="2018-10" db="EMBL/GenBank/DDBJ databases">
        <title>Phylogenomics of Brevibacillus.</title>
        <authorList>
            <person name="Dunlap C."/>
        </authorList>
    </citation>
    <scope>NUCLEOTIDE SEQUENCE [LARGE SCALE GENOMIC DNA]</scope>
    <source>
        <strain evidence="3 4">JCM 15774</strain>
    </source>
</reference>
<evidence type="ECO:0000313" key="4">
    <source>
        <dbReference type="Proteomes" id="UP000269573"/>
    </source>
</evidence>
<dbReference type="PANTHER" id="PTHR21240:SF28">
    <property type="entry name" value="ISO-OROTATE DECARBOXYLASE (EUROFUNG)"/>
    <property type="match status" value="1"/>
</dbReference>
<dbReference type="SUPFAM" id="SSF51556">
    <property type="entry name" value="Metallo-dependent hydrolases"/>
    <property type="match status" value="1"/>
</dbReference>
<dbReference type="AlphaFoldDB" id="A0A3M8CZ32"/>
<name>A0A3M8CZ32_9BACL</name>
<dbReference type="EMBL" id="RHHU01000017">
    <property type="protein sequence ID" value="RNB80551.1"/>
    <property type="molecule type" value="Genomic_DNA"/>
</dbReference>
<dbReference type="GO" id="GO:0016831">
    <property type="term" value="F:carboxy-lyase activity"/>
    <property type="evidence" value="ECO:0007669"/>
    <property type="project" value="InterPro"/>
</dbReference>
<dbReference type="GO" id="GO:0016787">
    <property type="term" value="F:hydrolase activity"/>
    <property type="evidence" value="ECO:0007669"/>
    <property type="project" value="UniProtKB-KW"/>
</dbReference>
<evidence type="ECO:0000256" key="1">
    <source>
        <dbReference type="ARBA" id="ARBA00023239"/>
    </source>
</evidence>
<dbReference type="InterPro" id="IPR006680">
    <property type="entry name" value="Amidohydro-rel"/>
</dbReference>
<evidence type="ECO:0000313" key="3">
    <source>
        <dbReference type="EMBL" id="RNB80551.1"/>
    </source>
</evidence>
<dbReference type="Gene3D" id="3.20.20.140">
    <property type="entry name" value="Metal-dependent hydrolases"/>
    <property type="match status" value="1"/>
</dbReference>
<dbReference type="GO" id="GO:0019748">
    <property type="term" value="P:secondary metabolic process"/>
    <property type="evidence" value="ECO:0007669"/>
    <property type="project" value="TreeGrafter"/>
</dbReference>
<comment type="caution">
    <text evidence="3">The sequence shown here is derived from an EMBL/GenBank/DDBJ whole genome shotgun (WGS) entry which is preliminary data.</text>
</comment>
<gene>
    <name evidence="3" type="ORF">EDM59_24805</name>
</gene>
<dbReference type="Proteomes" id="UP000269573">
    <property type="component" value="Unassembled WGS sequence"/>
</dbReference>
<feature type="domain" description="Amidohydrolase-related" evidence="2">
    <location>
        <begin position="127"/>
        <end position="392"/>
    </location>
</feature>
<dbReference type="PANTHER" id="PTHR21240">
    <property type="entry name" value="2-AMINO-3-CARBOXYLMUCONATE-6-SEMIALDEHYDE DECARBOXYLASE"/>
    <property type="match status" value="1"/>
</dbReference>
<dbReference type="GO" id="GO:0005737">
    <property type="term" value="C:cytoplasm"/>
    <property type="evidence" value="ECO:0007669"/>
    <property type="project" value="TreeGrafter"/>
</dbReference>
<dbReference type="Pfam" id="PF04909">
    <property type="entry name" value="Amidohydro_2"/>
    <property type="match status" value="1"/>
</dbReference>
<keyword evidence="4" id="KW-1185">Reference proteome</keyword>